<keyword evidence="12" id="KW-1185">Reference proteome</keyword>
<dbReference type="InterPro" id="IPR015661">
    <property type="entry name" value="Bub1/Mad3"/>
</dbReference>
<accession>A0A8C3S1F8</accession>
<dbReference type="Pfam" id="PF00069">
    <property type="entry name" value="Pkinase"/>
    <property type="match status" value="1"/>
</dbReference>
<dbReference type="CDD" id="cd14028">
    <property type="entry name" value="STKc_Bub1_vert"/>
    <property type="match status" value="1"/>
</dbReference>
<reference evidence="11" key="1">
    <citation type="submission" date="2025-08" db="UniProtKB">
        <authorList>
            <consortium name="Ensembl"/>
        </authorList>
    </citation>
    <scope>IDENTIFICATION</scope>
</reference>
<dbReference type="AlphaFoldDB" id="A0A8C3S1F8"/>
<evidence type="ECO:0000259" key="10">
    <source>
        <dbReference type="PROSITE" id="PS51489"/>
    </source>
</evidence>
<dbReference type="SMART" id="SM00777">
    <property type="entry name" value="Mad3_BUB1_I"/>
    <property type="match status" value="1"/>
</dbReference>
<protein>
    <submittedName>
        <fullName evidence="11">BUB1 mitotic checkpoint serine/threonine kinase</fullName>
    </submittedName>
</protein>
<dbReference type="PROSITE" id="PS50011">
    <property type="entry name" value="PROTEIN_KINASE_DOM"/>
    <property type="match status" value="1"/>
</dbReference>
<feature type="compositionally biased region" description="Polar residues" evidence="8">
    <location>
        <begin position="161"/>
        <end position="171"/>
    </location>
</feature>
<proteinExistence type="predicted"/>
<sequence>MELAARARMFEAQIQSYQGDDPLDPWDRYLQWVEGAFPLQGGQQCLSASLEQLVKVFIREERYHQDPRFVKYCIKLAEFISAPSQFFDYIYSQGVGTRTSALYIAWAQQLETEGNIQHAGAVLQKGIHNQAEPMENLQEQYRLFQNRIPRSHPLTQVAASEQLHNSQTPNQMAPRKDVSESGDPAPLSKSQDPNLSAAQSSQDEAGKVEYLTFISKSAVLPKLSSTSNEFEQLAMYNKSMLICEGSELSFEEVRAKSVYRKQERLRRQKEWEEEERNYAKRKESAILEMQFLQQKLEQLSQLTKDYPETKLEEASMLQSVPERMVVDPCVKPIPALQQDWTAPSQMTNLQTSWCLGPDQLQSRASANTSTADTSVPQPVEAASHQSVSASLSMVTYEKVTGEAKLDLGELQNTLLQLELKSGDAVSQPIQEHSTFSHGHSIGQQHSNVNTPGLKLDHCTEMKEVPRIGNASISFGNASQATPNTSLGGVMQATPFKVQPSPTVHTKEALGFLMDMFQTPILPEMPSLQENEEKFEAYCRKSEPGKNIKANDTAPVVSAFSIFEDENEKENNRFPQQKNKLAQVRAFGEHPLLRCAEQSKEGTRTTEFLMDDSTVWALHCNNKTLAPSPNSTRDFARATQLASTPFNYLSAHSWQAMEDKENAVHNNGGKMVLDSSEEQYMEASKTRKLSTVLEQSPEQRFLPGIAPSAAASLVLNQQLATEKAVLETLQAARGYSDEETVLTACKESVSTPQSLTCAEDRTHQNVKAPVIVENPWDEGLIHKLLSRLPKPLSTYSNTFEWKSSLPTIKLKTELALGPKSFHVDCLLGEGAFAHVYQASVLDTNNPKNNQKVILKVQKPANPWEFYIASQLMERLKPSVRHLYIQFYSAHFFQNGSILVGELYNYGTLLNTVNIYKKLPEKGMPQALVIYFAVKILYMVEELHNCGIIHGDIKPDNFILGERFLDNDTCDIDSLSHGLTVIDLGQSIDLKLFPEGTAFTGKCETSGFQCIEMLTKKPWNYQTDYFGIAGTIYCMLFGTYMRVKNEEGIWKTEGVFRRTPNAELWNEFFCSLLNIPDCHHLPSLGALRQKLRDLFQKSYAKEIKFLRNRLVVLLIENKRSRK</sequence>
<evidence type="ECO:0000313" key="11">
    <source>
        <dbReference type="Ensembl" id="ENSCSRP00000007246.1"/>
    </source>
</evidence>
<dbReference type="InterPro" id="IPR013212">
    <property type="entry name" value="Mad3/Bub1_I"/>
</dbReference>
<keyword evidence="3 7" id="KW-0547">Nucleotide-binding</keyword>
<dbReference type="PROSITE" id="PS00108">
    <property type="entry name" value="PROTEIN_KINASE_ST"/>
    <property type="match status" value="1"/>
</dbReference>
<evidence type="ECO:0000256" key="1">
    <source>
        <dbReference type="ARBA" id="ARBA00004629"/>
    </source>
</evidence>
<evidence type="ECO:0000259" key="9">
    <source>
        <dbReference type="PROSITE" id="PS50011"/>
    </source>
</evidence>
<dbReference type="SMART" id="SM00220">
    <property type="entry name" value="S_TKc"/>
    <property type="match status" value="1"/>
</dbReference>
<keyword evidence="5 7" id="KW-0067">ATP-binding</keyword>
<dbReference type="InterPro" id="IPR011009">
    <property type="entry name" value="Kinase-like_dom_sf"/>
</dbReference>
<dbReference type="PROSITE" id="PS51489">
    <property type="entry name" value="BUB1_N"/>
    <property type="match status" value="1"/>
</dbReference>
<dbReference type="SUPFAM" id="SSF56112">
    <property type="entry name" value="Protein kinase-like (PK-like)"/>
    <property type="match status" value="1"/>
</dbReference>
<comment type="subcellular location">
    <subcellularLocation>
        <location evidence="1">Chromosome</location>
        <location evidence="1">Centromere</location>
        <location evidence="1">Kinetochore</location>
    </subcellularLocation>
</comment>
<dbReference type="InterPro" id="IPR008271">
    <property type="entry name" value="Ser/Thr_kinase_AS"/>
</dbReference>
<dbReference type="GO" id="GO:0000776">
    <property type="term" value="C:kinetochore"/>
    <property type="evidence" value="ECO:0007669"/>
    <property type="project" value="UniProtKB-KW"/>
</dbReference>
<dbReference type="FunFam" id="1.10.510.10:FF:000390">
    <property type="entry name" value="Mitotic checkpoint serine/threonine-protein kinase BUB1"/>
    <property type="match status" value="1"/>
</dbReference>
<dbReference type="PROSITE" id="PS00107">
    <property type="entry name" value="PROTEIN_KINASE_ATP"/>
    <property type="match status" value="1"/>
</dbReference>
<organism evidence="11 12">
    <name type="scientific">Chelydra serpentina</name>
    <name type="common">Snapping turtle</name>
    <name type="synonym">Testudo serpentina</name>
    <dbReference type="NCBI Taxonomy" id="8475"/>
    <lineage>
        <taxon>Eukaryota</taxon>
        <taxon>Metazoa</taxon>
        <taxon>Chordata</taxon>
        <taxon>Craniata</taxon>
        <taxon>Vertebrata</taxon>
        <taxon>Euteleostomi</taxon>
        <taxon>Archelosauria</taxon>
        <taxon>Testudinata</taxon>
        <taxon>Testudines</taxon>
        <taxon>Cryptodira</taxon>
        <taxon>Durocryptodira</taxon>
        <taxon>Americhelydia</taxon>
        <taxon>Chelydroidea</taxon>
        <taxon>Chelydridae</taxon>
        <taxon>Chelydra</taxon>
    </lineage>
</organism>
<dbReference type="Gene3D" id="6.10.130.20">
    <property type="match status" value="1"/>
</dbReference>
<dbReference type="GO" id="GO:0007094">
    <property type="term" value="P:mitotic spindle assembly checkpoint signaling"/>
    <property type="evidence" value="ECO:0007669"/>
    <property type="project" value="InterPro"/>
</dbReference>
<feature type="domain" description="BUB1 N-terminal" evidence="10">
    <location>
        <begin position="10"/>
        <end position="174"/>
    </location>
</feature>
<evidence type="ECO:0000313" key="12">
    <source>
        <dbReference type="Proteomes" id="UP000694403"/>
    </source>
</evidence>
<dbReference type="Gene3D" id="1.10.510.10">
    <property type="entry name" value="Transferase(Phosphotransferase) domain 1"/>
    <property type="match status" value="1"/>
</dbReference>
<reference evidence="11" key="2">
    <citation type="submission" date="2025-09" db="UniProtKB">
        <authorList>
            <consortium name="Ensembl"/>
        </authorList>
    </citation>
    <scope>IDENTIFICATION</scope>
</reference>
<feature type="compositionally biased region" description="Polar residues" evidence="8">
    <location>
        <begin position="188"/>
        <end position="202"/>
    </location>
</feature>
<feature type="binding site" evidence="7">
    <location>
        <position position="854"/>
    </location>
    <ligand>
        <name>ATP</name>
        <dbReference type="ChEBI" id="CHEBI:30616"/>
    </ligand>
</feature>
<dbReference type="GO" id="GO:0005634">
    <property type="term" value="C:nucleus"/>
    <property type="evidence" value="ECO:0007669"/>
    <property type="project" value="TreeGrafter"/>
</dbReference>
<evidence type="ECO:0000256" key="6">
    <source>
        <dbReference type="ARBA" id="ARBA00023328"/>
    </source>
</evidence>
<evidence type="ECO:0000256" key="2">
    <source>
        <dbReference type="ARBA" id="ARBA00022454"/>
    </source>
</evidence>
<dbReference type="Gene3D" id="1.25.40.430">
    <property type="match status" value="1"/>
</dbReference>
<keyword evidence="4" id="KW-0995">Kinetochore</keyword>
<evidence type="ECO:0000256" key="5">
    <source>
        <dbReference type="ARBA" id="ARBA00022840"/>
    </source>
</evidence>
<dbReference type="GO" id="GO:0051754">
    <property type="term" value="P:meiotic sister chromatid cohesion, centromeric"/>
    <property type="evidence" value="ECO:0007669"/>
    <property type="project" value="TreeGrafter"/>
</dbReference>
<dbReference type="GO" id="GO:0005524">
    <property type="term" value="F:ATP binding"/>
    <property type="evidence" value="ECO:0007669"/>
    <property type="project" value="UniProtKB-UniRule"/>
</dbReference>
<dbReference type="Proteomes" id="UP000694403">
    <property type="component" value="Unplaced"/>
</dbReference>
<dbReference type="PANTHER" id="PTHR14030:SF26">
    <property type="entry name" value="MITOTIC CHECKPOINT SERINE_THREONINE-PROTEIN KINASE BUB1"/>
    <property type="match status" value="1"/>
</dbReference>
<name>A0A8C3S1F8_CHESE</name>
<dbReference type="Pfam" id="PF08311">
    <property type="entry name" value="Mad3_BUB1_I"/>
    <property type="match status" value="1"/>
</dbReference>
<feature type="region of interest" description="Disordered" evidence="8">
    <location>
        <begin position="161"/>
        <end position="202"/>
    </location>
</feature>
<keyword evidence="2" id="KW-0158">Chromosome</keyword>
<feature type="domain" description="Protein kinase" evidence="9">
    <location>
        <begin position="820"/>
        <end position="1120"/>
    </location>
</feature>
<dbReference type="Ensembl" id="ENSCSRT00000007480.1">
    <property type="protein sequence ID" value="ENSCSRP00000007246.1"/>
    <property type="gene ID" value="ENSCSRG00000005374.1"/>
</dbReference>
<dbReference type="GO" id="GO:0004672">
    <property type="term" value="F:protein kinase activity"/>
    <property type="evidence" value="ECO:0007669"/>
    <property type="project" value="InterPro"/>
</dbReference>
<dbReference type="PANTHER" id="PTHR14030">
    <property type="entry name" value="MITOTIC CHECKPOINT SERINE/THREONINE-PROTEIN KINASE BUB1"/>
    <property type="match status" value="1"/>
</dbReference>
<evidence type="ECO:0000256" key="4">
    <source>
        <dbReference type="ARBA" id="ARBA00022838"/>
    </source>
</evidence>
<keyword evidence="6" id="KW-0137">Centromere</keyword>
<evidence type="ECO:0000256" key="8">
    <source>
        <dbReference type="SAM" id="MobiDB-lite"/>
    </source>
</evidence>
<dbReference type="InterPro" id="IPR000719">
    <property type="entry name" value="Prot_kinase_dom"/>
</dbReference>
<evidence type="ECO:0000256" key="7">
    <source>
        <dbReference type="PROSITE-ProRule" id="PRU10141"/>
    </source>
</evidence>
<evidence type="ECO:0000256" key="3">
    <source>
        <dbReference type="ARBA" id="ARBA00022741"/>
    </source>
</evidence>
<dbReference type="InterPro" id="IPR017441">
    <property type="entry name" value="Protein_kinase_ATP_BS"/>
</dbReference>